<dbReference type="SUPFAM" id="SSF89550">
    <property type="entry name" value="PHP domain-like"/>
    <property type="match status" value="1"/>
</dbReference>
<dbReference type="InterPro" id="IPR016195">
    <property type="entry name" value="Pol/histidinol_Pase-like"/>
</dbReference>
<accession>A0A6N8JFX0</accession>
<sequence>MFLCYTNPFNMTNSNTAIANIFHRIASCYRYLGNDHYDQMKSYDRAAATLHQLKEDISAVPEKEVGFTDVIRNEIKEFLETGTISHYQRFKHKVPLELLELLEIKGFGPAIVKALHEQLHIDNLEQLTSAIEAGKLNEVTGLNPQKIEHLKRSLKLHKDPESKILLWDAISKGNEILSSLKQIPGVENASFSGSLRRGCDTIADIDIVLQVAERNREEFLVYFLQLPHIESVVGSGWNRICAILYNNLQLDIRMATEPSFGAALLYYTGSKDHIAHLELLAEQKGYTLNRDGLFETVTETYVAGKTEESIYEKLNIQYIPPELREGGKEINQACRHMLPELITRHNIKGDMRLYADHHTSDGLHTMTHYVTKVFPHYEYLVVTENSEYFHNGNNRDWLHMIDAANADLGWNFLKKGVTVELLPDGTLDLPDELLQQFDWVTAVTYKRLDADITSRLLAACEHPLVNCIGNPSNRIIGKRLPSMVNWKELFQKAAATATALEINALPYRMDLRYELVKKAIEKKVYFAISSCAETLAQCDYLQLGVTIARRGGCSRANVLNTMHWDAIEQFKLARQNALAIENR</sequence>
<evidence type="ECO:0000256" key="1">
    <source>
        <dbReference type="ARBA" id="ARBA00022679"/>
    </source>
</evidence>
<dbReference type="SUPFAM" id="SSF81301">
    <property type="entry name" value="Nucleotidyltransferase"/>
    <property type="match status" value="1"/>
</dbReference>
<proteinExistence type="predicted"/>
<name>A0A6N8JFX0_9BACT</name>
<organism evidence="4 5">
    <name type="scientific">Chitinophaga oryziterrae</name>
    <dbReference type="NCBI Taxonomy" id="1031224"/>
    <lineage>
        <taxon>Bacteria</taxon>
        <taxon>Pseudomonadati</taxon>
        <taxon>Bacteroidota</taxon>
        <taxon>Chitinophagia</taxon>
        <taxon>Chitinophagales</taxon>
        <taxon>Chitinophagaceae</taxon>
        <taxon>Chitinophaga</taxon>
    </lineage>
</organism>
<dbReference type="InterPro" id="IPR027421">
    <property type="entry name" value="DNA_pol_lamdba_lyase_dom_sf"/>
</dbReference>
<dbReference type="Proteomes" id="UP000468388">
    <property type="component" value="Unassembled WGS sequence"/>
</dbReference>
<dbReference type="GO" id="GO:0003887">
    <property type="term" value="F:DNA-directed DNA polymerase activity"/>
    <property type="evidence" value="ECO:0007669"/>
    <property type="project" value="InterPro"/>
</dbReference>
<dbReference type="Gene3D" id="3.20.20.140">
    <property type="entry name" value="Metal-dependent hydrolases"/>
    <property type="match status" value="1"/>
</dbReference>
<dbReference type="GO" id="GO:0003677">
    <property type="term" value="F:DNA binding"/>
    <property type="evidence" value="ECO:0007669"/>
    <property type="project" value="InterPro"/>
</dbReference>
<protein>
    <submittedName>
        <fullName evidence="4">DNA polymerase III</fullName>
    </submittedName>
</protein>
<dbReference type="InterPro" id="IPR043519">
    <property type="entry name" value="NT_sf"/>
</dbReference>
<dbReference type="SUPFAM" id="SSF47802">
    <property type="entry name" value="DNA polymerase beta, N-terminal domain-like"/>
    <property type="match status" value="1"/>
</dbReference>
<evidence type="ECO:0000313" key="5">
    <source>
        <dbReference type="Proteomes" id="UP000468388"/>
    </source>
</evidence>
<reference evidence="4 5" key="1">
    <citation type="submission" date="2019-12" db="EMBL/GenBank/DDBJ databases">
        <title>The draft genomic sequence of strain Chitinophaga oryziterrae JCM 16595.</title>
        <authorList>
            <person name="Zhang X."/>
        </authorList>
    </citation>
    <scope>NUCLEOTIDE SEQUENCE [LARGE SCALE GENOMIC DNA]</scope>
    <source>
        <strain evidence="4 5">JCM 16595</strain>
    </source>
</reference>
<keyword evidence="2" id="KW-0548">Nucleotidyltransferase</keyword>
<dbReference type="Gene3D" id="3.30.210.10">
    <property type="entry name" value="DNA polymerase, thumb domain"/>
    <property type="match status" value="1"/>
</dbReference>
<dbReference type="EMBL" id="WRXO01000006">
    <property type="protein sequence ID" value="MVT43032.1"/>
    <property type="molecule type" value="Genomic_DNA"/>
</dbReference>
<dbReference type="CDD" id="cd00141">
    <property type="entry name" value="NT_POLXc"/>
    <property type="match status" value="1"/>
</dbReference>
<dbReference type="InterPro" id="IPR037160">
    <property type="entry name" value="DNA_Pol_thumb_sf"/>
</dbReference>
<dbReference type="InterPro" id="IPR022311">
    <property type="entry name" value="PolX-like"/>
</dbReference>
<dbReference type="InterPro" id="IPR029398">
    <property type="entry name" value="PolB_thumb"/>
</dbReference>
<dbReference type="Pfam" id="PF14791">
    <property type="entry name" value="DNA_pol_B_thumb"/>
    <property type="match status" value="1"/>
</dbReference>
<dbReference type="Gene3D" id="3.30.460.10">
    <property type="entry name" value="Beta Polymerase, domain 2"/>
    <property type="match status" value="1"/>
</dbReference>
<dbReference type="PANTHER" id="PTHR11276">
    <property type="entry name" value="DNA POLYMERASE TYPE-X FAMILY MEMBER"/>
    <property type="match status" value="1"/>
</dbReference>
<dbReference type="Gene3D" id="1.10.150.20">
    <property type="entry name" value="5' to 3' exonuclease, C-terminal subdomain"/>
    <property type="match status" value="1"/>
</dbReference>
<dbReference type="AlphaFoldDB" id="A0A6N8JFX0"/>
<evidence type="ECO:0000259" key="3">
    <source>
        <dbReference type="SMART" id="SM00483"/>
    </source>
</evidence>
<gene>
    <name evidence="4" type="ORF">GO495_20715</name>
</gene>
<dbReference type="PIRSF" id="PIRSF005047">
    <property type="entry name" value="UCP005047_YshC"/>
    <property type="match status" value="1"/>
</dbReference>
<dbReference type="Gene3D" id="1.10.150.110">
    <property type="entry name" value="DNA polymerase beta, N-terminal domain-like"/>
    <property type="match status" value="1"/>
</dbReference>
<keyword evidence="1" id="KW-0808">Transferase</keyword>
<evidence type="ECO:0000256" key="2">
    <source>
        <dbReference type="ARBA" id="ARBA00022695"/>
    </source>
</evidence>
<dbReference type="InterPro" id="IPR002008">
    <property type="entry name" value="DNA_pol_X_beta-like"/>
</dbReference>
<dbReference type="SMART" id="SM00483">
    <property type="entry name" value="POLXc"/>
    <property type="match status" value="1"/>
</dbReference>
<evidence type="ECO:0000313" key="4">
    <source>
        <dbReference type="EMBL" id="MVT43032.1"/>
    </source>
</evidence>
<keyword evidence="5" id="KW-1185">Reference proteome</keyword>
<feature type="domain" description="DNA-directed DNA polymerase X" evidence="3">
    <location>
        <begin position="13"/>
        <end position="325"/>
    </location>
</feature>
<dbReference type="InterPro" id="IPR002054">
    <property type="entry name" value="DNA-dir_DNA_pol_X"/>
</dbReference>
<dbReference type="PRINTS" id="PR00870">
    <property type="entry name" value="DNAPOLXBETA"/>
</dbReference>
<comment type="caution">
    <text evidence="4">The sequence shown here is derived from an EMBL/GenBank/DDBJ whole genome shotgun (WGS) entry which is preliminary data.</text>
</comment>
<dbReference type="PANTHER" id="PTHR11276:SF28">
    <property type="entry name" value="DNA POLYMERASE LAMBDA"/>
    <property type="match status" value="1"/>
</dbReference>
<dbReference type="InterPro" id="IPR022312">
    <property type="entry name" value="DNA_pol_X"/>
</dbReference>
<dbReference type="GO" id="GO:0006303">
    <property type="term" value="P:double-strand break repair via nonhomologous end joining"/>
    <property type="evidence" value="ECO:0007669"/>
    <property type="project" value="TreeGrafter"/>
</dbReference>